<keyword evidence="4" id="KW-1185">Reference proteome</keyword>
<dbReference type="AlphaFoldDB" id="S7R915"/>
<dbReference type="GeneID" id="19302747"/>
<evidence type="ECO:0000256" key="1">
    <source>
        <dbReference type="SAM" id="MobiDB-lite"/>
    </source>
</evidence>
<reference evidence="3 4" key="1">
    <citation type="journal article" date="2012" name="Science">
        <title>The Paleozoic origin of enzymatic lignin decomposition reconstructed from 31 fungal genomes.</title>
        <authorList>
            <person name="Floudas D."/>
            <person name="Binder M."/>
            <person name="Riley R."/>
            <person name="Barry K."/>
            <person name="Blanchette R.A."/>
            <person name="Henrissat B."/>
            <person name="Martinez A.T."/>
            <person name="Otillar R."/>
            <person name="Spatafora J.W."/>
            <person name="Yadav J.S."/>
            <person name="Aerts A."/>
            <person name="Benoit I."/>
            <person name="Boyd A."/>
            <person name="Carlson A."/>
            <person name="Copeland A."/>
            <person name="Coutinho P.M."/>
            <person name="de Vries R.P."/>
            <person name="Ferreira P."/>
            <person name="Findley K."/>
            <person name="Foster B."/>
            <person name="Gaskell J."/>
            <person name="Glotzer D."/>
            <person name="Gorecki P."/>
            <person name="Heitman J."/>
            <person name="Hesse C."/>
            <person name="Hori C."/>
            <person name="Igarashi K."/>
            <person name="Jurgens J.A."/>
            <person name="Kallen N."/>
            <person name="Kersten P."/>
            <person name="Kohler A."/>
            <person name="Kuees U."/>
            <person name="Kumar T.K.A."/>
            <person name="Kuo A."/>
            <person name="LaButti K."/>
            <person name="Larrondo L.F."/>
            <person name="Lindquist E."/>
            <person name="Ling A."/>
            <person name="Lombard V."/>
            <person name="Lucas S."/>
            <person name="Lundell T."/>
            <person name="Martin R."/>
            <person name="McLaughlin D.J."/>
            <person name="Morgenstern I."/>
            <person name="Morin E."/>
            <person name="Murat C."/>
            <person name="Nagy L.G."/>
            <person name="Nolan M."/>
            <person name="Ohm R.A."/>
            <person name="Patyshakuliyeva A."/>
            <person name="Rokas A."/>
            <person name="Ruiz-Duenas F.J."/>
            <person name="Sabat G."/>
            <person name="Salamov A."/>
            <person name="Samejima M."/>
            <person name="Schmutz J."/>
            <person name="Slot J.C."/>
            <person name="St John F."/>
            <person name="Stenlid J."/>
            <person name="Sun H."/>
            <person name="Sun S."/>
            <person name="Syed K."/>
            <person name="Tsang A."/>
            <person name="Wiebenga A."/>
            <person name="Young D."/>
            <person name="Pisabarro A."/>
            <person name="Eastwood D.C."/>
            <person name="Martin F."/>
            <person name="Cullen D."/>
            <person name="Grigoriev I.V."/>
            <person name="Hibbett D.S."/>
        </authorList>
    </citation>
    <scope>NUCLEOTIDE SEQUENCE [LARGE SCALE GENOMIC DNA]</scope>
    <source>
        <strain evidence="3 4">ATCC 11539</strain>
    </source>
</reference>
<dbReference type="Proteomes" id="UP000030669">
    <property type="component" value="Unassembled WGS sequence"/>
</dbReference>
<dbReference type="eggNOG" id="ENOG502RUZE">
    <property type="taxonomic scope" value="Eukaryota"/>
</dbReference>
<dbReference type="PROSITE" id="PS00109">
    <property type="entry name" value="PROTEIN_KINASE_TYR"/>
    <property type="match status" value="1"/>
</dbReference>
<dbReference type="InterPro" id="IPR011009">
    <property type="entry name" value="Kinase-like_dom_sf"/>
</dbReference>
<dbReference type="Gene3D" id="1.10.510.10">
    <property type="entry name" value="Transferase(Phosphotransferase) domain 1"/>
    <property type="match status" value="1"/>
</dbReference>
<organism evidence="3 4">
    <name type="scientific">Gloeophyllum trabeum (strain ATCC 11539 / FP-39264 / Madison 617)</name>
    <name type="common">Brown rot fungus</name>
    <dbReference type="NCBI Taxonomy" id="670483"/>
    <lineage>
        <taxon>Eukaryota</taxon>
        <taxon>Fungi</taxon>
        <taxon>Dikarya</taxon>
        <taxon>Basidiomycota</taxon>
        <taxon>Agaricomycotina</taxon>
        <taxon>Agaricomycetes</taxon>
        <taxon>Gloeophyllales</taxon>
        <taxon>Gloeophyllaceae</taxon>
        <taxon>Gloeophyllum</taxon>
    </lineage>
</organism>
<dbReference type="PANTHER" id="PTHR38248:SF2">
    <property type="entry name" value="FUNK1 11"/>
    <property type="match status" value="1"/>
</dbReference>
<accession>S7R915</accession>
<dbReference type="SUPFAM" id="SSF56112">
    <property type="entry name" value="Protein kinase-like (PK-like)"/>
    <property type="match status" value="1"/>
</dbReference>
<sequence>METDHSPRKPNPGSTHNFASSHSVDHRKFAMEVGRRTQFEDDGVFSHLRLDMYKTKGGAHANNIEDLVKKYPIENAGALTSLRELAASSSASAKERLMYPHLLQLFQYALTSLGNNELGRAVVEEQELRPDIDVAGFSLVKPDFTIVDHGKENSNLWRHRAVFVEVKTSEGENPKVTPTGVSRILAQAATYARLHMSARPFQLFSVGLLIWGTHFCVAIFDRGSVRLSPAKSIIYDCETFIAVVRNLGHVLSDIELGQDPTVIRLDEEETRRLTGDQSSSVYPSYVIKPFCGKDSRWWCTVGPMIWSSVSLFGRGTLVFRVREYKSMDIQNHRLDASLGEATVVMKTAWRDSGRNSESEIYGAVRGGHPALASHIFGEDVLDADGNSTEVRQVPGGQEGQETKILHRLFISTLGRPIWEYETELELLKGFLAALSAHEWLSTKKKLLHRDISAGNILLAADFRNAPSGAEGFLCDLEYARVNELPKDVTEVRRVAPVLRGRYASGNPHYTDWDTSMKITFGYTTAKRGADLTGTLQFMSLRILKAIDENQAQPSQGIADDIESFIYVLGYAVLMKITRQTKWDTSKRKYWQDTFDAAFGKIDHKDIVKARVSIAPLEWAQKAGTDFELEEIGMSRPFFNILLRLFILLQDVHRTQVRGNIGKNPYVDDTVRSEVSSQPEIMLGYREFREILEQGITKLELRE</sequence>
<dbReference type="STRING" id="670483.S7R915"/>
<dbReference type="Pfam" id="PF17667">
    <property type="entry name" value="Pkinase_fungal"/>
    <property type="match status" value="2"/>
</dbReference>
<dbReference type="PANTHER" id="PTHR38248">
    <property type="entry name" value="FUNK1 6"/>
    <property type="match status" value="1"/>
</dbReference>
<proteinExistence type="predicted"/>
<feature type="domain" description="Fungal-type protein kinase" evidence="2">
    <location>
        <begin position="400"/>
        <end position="480"/>
    </location>
</feature>
<feature type="domain" description="Fungal-type protein kinase" evidence="2">
    <location>
        <begin position="150"/>
        <end position="381"/>
    </location>
</feature>
<dbReference type="InterPro" id="IPR040976">
    <property type="entry name" value="Pkinase_fungal"/>
</dbReference>
<evidence type="ECO:0000259" key="2">
    <source>
        <dbReference type="Pfam" id="PF17667"/>
    </source>
</evidence>
<gene>
    <name evidence="3" type="ORF">GLOTRDRAFT_133543</name>
</gene>
<evidence type="ECO:0000313" key="4">
    <source>
        <dbReference type="Proteomes" id="UP000030669"/>
    </source>
</evidence>
<evidence type="ECO:0000313" key="3">
    <source>
        <dbReference type="EMBL" id="EPQ50795.1"/>
    </source>
</evidence>
<dbReference type="OrthoDB" id="3271155at2759"/>
<dbReference type="KEGG" id="gtr:GLOTRDRAFT_133543"/>
<dbReference type="InterPro" id="IPR008266">
    <property type="entry name" value="Tyr_kinase_AS"/>
</dbReference>
<dbReference type="GO" id="GO:0004672">
    <property type="term" value="F:protein kinase activity"/>
    <property type="evidence" value="ECO:0007669"/>
    <property type="project" value="InterPro"/>
</dbReference>
<name>S7R915_GLOTA</name>
<protein>
    <recommendedName>
        <fullName evidence="2">Fungal-type protein kinase domain-containing protein</fullName>
    </recommendedName>
</protein>
<feature type="compositionally biased region" description="Polar residues" evidence="1">
    <location>
        <begin position="12"/>
        <end position="22"/>
    </location>
</feature>
<dbReference type="EMBL" id="KB469313">
    <property type="protein sequence ID" value="EPQ50795.1"/>
    <property type="molecule type" value="Genomic_DNA"/>
</dbReference>
<dbReference type="HOGENOM" id="CLU_012171_1_0_1"/>
<dbReference type="RefSeq" id="XP_007870692.1">
    <property type="nucleotide sequence ID" value="XM_007872501.1"/>
</dbReference>
<feature type="region of interest" description="Disordered" evidence="1">
    <location>
        <begin position="1"/>
        <end position="22"/>
    </location>
</feature>
<dbReference type="OMA" id="ASHNTVK"/>